<evidence type="ECO:0008006" key="14">
    <source>
        <dbReference type="Google" id="ProtNLM"/>
    </source>
</evidence>
<dbReference type="InterPro" id="IPR012292">
    <property type="entry name" value="Globin/Proto"/>
</dbReference>
<dbReference type="GO" id="GO:0045454">
    <property type="term" value="P:cell redox homeostasis"/>
    <property type="evidence" value="ECO:0000318"/>
    <property type="project" value="GO_Central"/>
</dbReference>
<keyword evidence="10" id="KW-0676">Redox-active center</keyword>
<evidence type="ECO:0000256" key="5">
    <source>
        <dbReference type="ARBA" id="ARBA00022723"/>
    </source>
</evidence>
<dbReference type="GO" id="GO:0019825">
    <property type="term" value="F:oxygen binding"/>
    <property type="evidence" value="ECO:0007669"/>
    <property type="project" value="InterPro"/>
</dbReference>
<dbReference type="Proteomes" id="UP000006906">
    <property type="component" value="Chromosome 16"/>
</dbReference>
<keyword evidence="5" id="KW-0479">Metal-binding</keyword>
<dbReference type="InParanoid" id="A8J8P7"/>
<sequence>MGNSCTTFADVITEEELKSCAAAIDAWEKARETDGTSGGKAAKMITLLKRIGGEKGMKDVVEMFYRKIYANERLRHFLKDKDVSLLRSKQAAFMTWLFGPSTATYTGRSVRCAHLRMIKQRGFSEDDFLLGMSCFEEAMRDYGAPQRLTNEIMAKILPFKDIIFSPSAADAGEEARWAEEDRLKAEQDKLEQAAQGAQMAQAAGDKAAAGARSGDSSGTLSKAASGAASALQLLQPSASPPSRPTSSAASTGARAMLCPFAGSQQLRASATSSPRPGSGSRCPFAAAFAAASPAVAVDAQTTAVPHLTPRAIEAVIVDEEASPFAVDADSGDAECFTAPLPTPSRLGAHASAPSAAELVAAGATTTGSRGGSPSPPALLAATCISAPLVQMHMPVSMSEAAAAAAANVRRLASRRATGSISSGACALPEPSDLSLPGGVSEAVGCQLAGSSWNSHRSGGAGGVDSAADLIAELHAAPSSPSSRRQSLDAGTAVSRRQSLEKQVLSPRASAAASSRLRMT</sequence>
<dbReference type="GeneID" id="5723500"/>
<dbReference type="Gene3D" id="1.10.490.10">
    <property type="entry name" value="Globins"/>
    <property type="match status" value="1"/>
</dbReference>
<dbReference type="AlphaFoldDB" id="A8J8P7"/>
<name>A8J8P7_CHLRE</name>
<feature type="compositionally biased region" description="Low complexity" evidence="11">
    <location>
        <begin position="504"/>
        <end position="519"/>
    </location>
</feature>
<dbReference type="FunFam" id="1.10.490.10:FF:000010">
    <property type="entry name" value="Group 1 truncated hemoglobin"/>
    <property type="match status" value="1"/>
</dbReference>
<evidence type="ECO:0000256" key="1">
    <source>
        <dbReference type="ARBA" id="ARBA00011738"/>
    </source>
</evidence>
<dbReference type="GO" id="GO:0034599">
    <property type="term" value="P:cellular response to oxidative stress"/>
    <property type="evidence" value="ECO:0000318"/>
    <property type="project" value="GO_Central"/>
</dbReference>
<dbReference type="RefSeq" id="XP_001697866.1">
    <property type="nucleotide sequence ID" value="XM_001697814.2"/>
</dbReference>
<keyword evidence="8" id="KW-0408">Iron</keyword>
<keyword evidence="7" id="KW-0560">Oxidoreductase</keyword>
<dbReference type="PANTHER" id="PTHR42801">
    <property type="entry name" value="THIOREDOXIN-DEPENDENT PEROXIDE REDUCTASE"/>
    <property type="match status" value="1"/>
</dbReference>
<evidence type="ECO:0000256" key="8">
    <source>
        <dbReference type="ARBA" id="ARBA00023004"/>
    </source>
</evidence>
<feature type="compositionally biased region" description="Low complexity" evidence="11">
    <location>
        <begin position="475"/>
        <end position="484"/>
    </location>
</feature>
<dbReference type="InterPro" id="IPR001486">
    <property type="entry name" value="Hemoglobin_trunc"/>
</dbReference>
<dbReference type="HOGENOM" id="CLU_525176_0_0_1"/>
<organism evidence="12 13">
    <name type="scientific">Chlamydomonas reinhardtii</name>
    <name type="common">Chlamydomonas smithii</name>
    <dbReference type="NCBI Taxonomy" id="3055"/>
    <lineage>
        <taxon>Eukaryota</taxon>
        <taxon>Viridiplantae</taxon>
        <taxon>Chlorophyta</taxon>
        <taxon>core chlorophytes</taxon>
        <taxon>Chlorophyceae</taxon>
        <taxon>CS clade</taxon>
        <taxon>Chlamydomonadales</taxon>
        <taxon>Chlamydomonadaceae</taxon>
        <taxon>Chlamydomonas</taxon>
    </lineage>
</organism>
<keyword evidence="2" id="KW-0813">Transport</keyword>
<evidence type="ECO:0000313" key="13">
    <source>
        <dbReference type="Proteomes" id="UP000006906"/>
    </source>
</evidence>
<feature type="region of interest" description="Disordered" evidence="11">
    <location>
        <begin position="187"/>
        <end position="222"/>
    </location>
</feature>
<dbReference type="InterPro" id="IPR050924">
    <property type="entry name" value="Peroxiredoxin_BCP/PrxQ"/>
</dbReference>
<evidence type="ECO:0000256" key="10">
    <source>
        <dbReference type="ARBA" id="ARBA00023284"/>
    </source>
</evidence>
<dbReference type="SUPFAM" id="SSF46458">
    <property type="entry name" value="Globin-like"/>
    <property type="match status" value="1"/>
</dbReference>
<dbReference type="GO" id="GO:0020037">
    <property type="term" value="F:heme binding"/>
    <property type="evidence" value="ECO:0007669"/>
    <property type="project" value="InterPro"/>
</dbReference>
<dbReference type="InterPro" id="IPR009050">
    <property type="entry name" value="Globin-like_sf"/>
</dbReference>
<dbReference type="GO" id="GO:0046872">
    <property type="term" value="F:metal ion binding"/>
    <property type="evidence" value="ECO:0007669"/>
    <property type="project" value="UniProtKB-KW"/>
</dbReference>
<proteinExistence type="predicted"/>
<keyword evidence="6" id="KW-0049">Antioxidant</keyword>
<evidence type="ECO:0000256" key="9">
    <source>
        <dbReference type="ARBA" id="ARBA00023157"/>
    </source>
</evidence>
<evidence type="ECO:0000256" key="6">
    <source>
        <dbReference type="ARBA" id="ARBA00022862"/>
    </source>
</evidence>
<protein>
    <recommendedName>
        <fullName evidence="14">Globin-like protein</fullName>
    </recommendedName>
</protein>
<keyword evidence="4" id="KW-0349">Heme</keyword>
<keyword evidence="3" id="KW-0575">Peroxidase</keyword>
<dbReference type="GO" id="GO:0005737">
    <property type="term" value="C:cytoplasm"/>
    <property type="evidence" value="ECO:0000318"/>
    <property type="project" value="GO_Central"/>
</dbReference>
<dbReference type="EMBL" id="CM008977">
    <property type="protein sequence ID" value="PNW71603.1"/>
    <property type="molecule type" value="Genomic_DNA"/>
</dbReference>
<reference evidence="12 13" key="1">
    <citation type="journal article" date="2007" name="Science">
        <title>The Chlamydomonas genome reveals the evolution of key animal and plant functions.</title>
        <authorList>
            <person name="Merchant S.S."/>
            <person name="Prochnik S.E."/>
            <person name="Vallon O."/>
            <person name="Harris E.H."/>
            <person name="Karpowicz S.J."/>
            <person name="Witman G.B."/>
            <person name="Terry A."/>
            <person name="Salamov A."/>
            <person name="Fritz-Laylin L.K."/>
            <person name="Marechal-Drouard L."/>
            <person name="Marshall W.F."/>
            <person name="Qu L.H."/>
            <person name="Nelson D.R."/>
            <person name="Sanderfoot A.A."/>
            <person name="Spalding M.H."/>
            <person name="Kapitonov V.V."/>
            <person name="Ren Q."/>
            <person name="Ferris P."/>
            <person name="Lindquist E."/>
            <person name="Shapiro H."/>
            <person name="Lucas S.M."/>
            <person name="Grimwood J."/>
            <person name="Schmutz J."/>
            <person name="Cardol P."/>
            <person name="Cerutti H."/>
            <person name="Chanfreau G."/>
            <person name="Chen C.L."/>
            <person name="Cognat V."/>
            <person name="Croft M.T."/>
            <person name="Dent R."/>
            <person name="Dutcher S."/>
            <person name="Fernandez E."/>
            <person name="Fukuzawa H."/>
            <person name="Gonzalez-Ballester D."/>
            <person name="Gonzalez-Halphen D."/>
            <person name="Hallmann A."/>
            <person name="Hanikenne M."/>
            <person name="Hippler M."/>
            <person name="Inwood W."/>
            <person name="Jabbari K."/>
            <person name="Kalanon M."/>
            <person name="Kuras R."/>
            <person name="Lefebvre P.A."/>
            <person name="Lemaire S.D."/>
            <person name="Lobanov A.V."/>
            <person name="Lohr M."/>
            <person name="Manuell A."/>
            <person name="Meier I."/>
            <person name="Mets L."/>
            <person name="Mittag M."/>
            <person name="Mittelmeier T."/>
            <person name="Moroney J.V."/>
            <person name="Moseley J."/>
            <person name="Napoli C."/>
            <person name="Nedelcu A.M."/>
            <person name="Niyogi K."/>
            <person name="Novoselov S.V."/>
            <person name="Paulsen I.T."/>
            <person name="Pazour G."/>
            <person name="Purton S."/>
            <person name="Ral J.P."/>
            <person name="Riano-Pachon D.M."/>
            <person name="Riekhof W."/>
            <person name="Rymarquis L."/>
            <person name="Schroda M."/>
            <person name="Stern D."/>
            <person name="Umen J."/>
            <person name="Willows R."/>
            <person name="Wilson N."/>
            <person name="Zimmer S.L."/>
            <person name="Allmer J."/>
            <person name="Balk J."/>
            <person name="Bisova K."/>
            <person name="Chen C.J."/>
            <person name="Elias M."/>
            <person name="Gendler K."/>
            <person name="Hauser C."/>
            <person name="Lamb M.R."/>
            <person name="Ledford H."/>
            <person name="Long J.C."/>
            <person name="Minagawa J."/>
            <person name="Page M.D."/>
            <person name="Pan J."/>
            <person name="Pootakham W."/>
            <person name="Roje S."/>
            <person name="Rose A."/>
            <person name="Stahlberg E."/>
            <person name="Terauchi A.M."/>
            <person name="Yang P."/>
            <person name="Ball S."/>
            <person name="Bowler C."/>
            <person name="Dieckmann C.L."/>
            <person name="Gladyshev V.N."/>
            <person name="Green P."/>
            <person name="Jorgensen R."/>
            <person name="Mayfield S."/>
            <person name="Mueller-Roeber B."/>
            <person name="Rajamani S."/>
            <person name="Sayre R.T."/>
            <person name="Brokstein P."/>
            <person name="Dubchak I."/>
            <person name="Goodstein D."/>
            <person name="Hornick L."/>
            <person name="Huang Y.W."/>
            <person name="Jhaveri J."/>
            <person name="Luo Y."/>
            <person name="Martinez D."/>
            <person name="Ngau W.C."/>
            <person name="Otillar B."/>
            <person name="Poliakov A."/>
            <person name="Porter A."/>
            <person name="Szajkowski L."/>
            <person name="Werner G."/>
            <person name="Zhou K."/>
            <person name="Grigoriev I.V."/>
            <person name="Rokhsar D.S."/>
            <person name="Grossman A.R."/>
        </authorList>
    </citation>
    <scope>NUCLEOTIDE SEQUENCE [LARGE SCALE GENOMIC DNA]</scope>
    <source>
        <strain evidence="13">CC-503</strain>
    </source>
</reference>
<dbReference type="OrthoDB" id="542733at2759"/>
<comment type="subunit">
    <text evidence="1">Homodimer.</text>
</comment>
<evidence type="ECO:0000256" key="7">
    <source>
        <dbReference type="ARBA" id="ARBA00023002"/>
    </source>
</evidence>
<accession>A8J8P7</accession>
<feature type="region of interest" description="Disordered" evidence="11">
    <location>
        <begin position="475"/>
        <end position="519"/>
    </location>
</feature>
<dbReference type="PANTHER" id="PTHR42801:SF5">
    <property type="entry name" value="GROUP 1 TRUNCATED HEMOGLOBIN GLBN"/>
    <property type="match status" value="1"/>
</dbReference>
<dbReference type="Gramene" id="PNW71603">
    <property type="protein sequence ID" value="PNW71603"/>
    <property type="gene ID" value="CHLRE_16g661200v5"/>
</dbReference>
<feature type="compositionally biased region" description="Low complexity" evidence="11">
    <location>
        <begin position="192"/>
        <end position="222"/>
    </location>
</feature>
<dbReference type="CDD" id="cd00454">
    <property type="entry name" value="TrHb1_N"/>
    <property type="match status" value="1"/>
</dbReference>
<dbReference type="GO" id="GO:0008379">
    <property type="term" value="F:thioredoxin peroxidase activity"/>
    <property type="evidence" value="ECO:0000318"/>
    <property type="project" value="GO_Central"/>
</dbReference>
<dbReference type="PaxDb" id="3055-EDO99749"/>
<keyword evidence="13" id="KW-1185">Reference proteome</keyword>
<gene>
    <name evidence="12" type="ORF">CHLRE_16g661200v5</name>
</gene>
<evidence type="ECO:0000256" key="3">
    <source>
        <dbReference type="ARBA" id="ARBA00022559"/>
    </source>
</evidence>
<dbReference type="KEGG" id="cre:CHLRE_16g661200v5"/>
<evidence type="ECO:0000256" key="4">
    <source>
        <dbReference type="ARBA" id="ARBA00022617"/>
    </source>
</evidence>
<evidence type="ECO:0000256" key="2">
    <source>
        <dbReference type="ARBA" id="ARBA00022448"/>
    </source>
</evidence>
<keyword evidence="9" id="KW-1015">Disulfide bond</keyword>
<evidence type="ECO:0000313" key="12">
    <source>
        <dbReference type="EMBL" id="PNW71603.1"/>
    </source>
</evidence>
<evidence type="ECO:0000256" key="11">
    <source>
        <dbReference type="SAM" id="MobiDB-lite"/>
    </source>
</evidence>
<dbReference type="Pfam" id="PF01152">
    <property type="entry name" value="Bac_globin"/>
    <property type="match status" value="1"/>
</dbReference>